<organism evidence="2 3">
    <name type="scientific">Pleurodeles waltl</name>
    <name type="common">Iberian ribbed newt</name>
    <dbReference type="NCBI Taxonomy" id="8319"/>
    <lineage>
        <taxon>Eukaryota</taxon>
        <taxon>Metazoa</taxon>
        <taxon>Chordata</taxon>
        <taxon>Craniata</taxon>
        <taxon>Vertebrata</taxon>
        <taxon>Euteleostomi</taxon>
        <taxon>Amphibia</taxon>
        <taxon>Batrachia</taxon>
        <taxon>Caudata</taxon>
        <taxon>Salamandroidea</taxon>
        <taxon>Salamandridae</taxon>
        <taxon>Pleurodelinae</taxon>
        <taxon>Pleurodeles</taxon>
    </lineage>
</organism>
<gene>
    <name evidence="2" type="ORF">NDU88_006845</name>
</gene>
<keyword evidence="3" id="KW-1185">Reference proteome</keyword>
<name>A0AAV7UP11_PLEWA</name>
<proteinExistence type="predicted"/>
<dbReference type="AlphaFoldDB" id="A0AAV7UP11"/>
<comment type="caution">
    <text evidence="2">The sequence shown here is derived from an EMBL/GenBank/DDBJ whole genome shotgun (WGS) entry which is preliminary data.</text>
</comment>
<feature type="region of interest" description="Disordered" evidence="1">
    <location>
        <begin position="1"/>
        <end position="45"/>
    </location>
</feature>
<dbReference type="Proteomes" id="UP001066276">
    <property type="component" value="Chromosome 3_1"/>
</dbReference>
<feature type="compositionally biased region" description="Polar residues" evidence="1">
    <location>
        <begin position="31"/>
        <end position="41"/>
    </location>
</feature>
<evidence type="ECO:0000313" key="3">
    <source>
        <dbReference type="Proteomes" id="UP001066276"/>
    </source>
</evidence>
<sequence length="92" mass="10118">MEEGDAGTRPPAFSLTTSGAPKGEQLHSDKPSSTTQLTSLTFDPPLEFQRRTEWARNAPMGPQDLARSFHACYAIPRPANFFKQHETTDPSG</sequence>
<evidence type="ECO:0000313" key="2">
    <source>
        <dbReference type="EMBL" id="KAJ1190106.1"/>
    </source>
</evidence>
<reference evidence="2" key="1">
    <citation type="journal article" date="2022" name="bioRxiv">
        <title>Sequencing and chromosome-scale assembly of the giantPleurodeles waltlgenome.</title>
        <authorList>
            <person name="Brown T."/>
            <person name="Elewa A."/>
            <person name="Iarovenko S."/>
            <person name="Subramanian E."/>
            <person name="Araus A.J."/>
            <person name="Petzold A."/>
            <person name="Susuki M."/>
            <person name="Suzuki K.-i.T."/>
            <person name="Hayashi T."/>
            <person name="Toyoda A."/>
            <person name="Oliveira C."/>
            <person name="Osipova E."/>
            <person name="Leigh N.D."/>
            <person name="Simon A."/>
            <person name="Yun M.H."/>
        </authorList>
    </citation>
    <scope>NUCLEOTIDE SEQUENCE</scope>
    <source>
        <strain evidence="2">20211129_DDA</strain>
        <tissue evidence="2">Liver</tissue>
    </source>
</reference>
<protein>
    <submittedName>
        <fullName evidence="2">Uncharacterized protein</fullName>
    </submittedName>
</protein>
<accession>A0AAV7UP11</accession>
<evidence type="ECO:0000256" key="1">
    <source>
        <dbReference type="SAM" id="MobiDB-lite"/>
    </source>
</evidence>
<dbReference type="EMBL" id="JANPWB010000005">
    <property type="protein sequence ID" value="KAJ1190106.1"/>
    <property type="molecule type" value="Genomic_DNA"/>
</dbReference>